<comment type="similarity">
    <text evidence="1 7">Belongs to the cytochrome P450 family.</text>
</comment>
<evidence type="ECO:0000256" key="7">
    <source>
        <dbReference type="RuleBase" id="RU000461"/>
    </source>
</evidence>
<keyword evidence="2 7" id="KW-0349">Heme</keyword>
<keyword evidence="6 7" id="KW-0503">Monooxygenase</keyword>
<evidence type="ECO:0000256" key="4">
    <source>
        <dbReference type="ARBA" id="ARBA00023002"/>
    </source>
</evidence>
<dbReference type="Gene3D" id="1.10.630.10">
    <property type="entry name" value="Cytochrome P450"/>
    <property type="match status" value="1"/>
</dbReference>
<feature type="region of interest" description="Disordered" evidence="8">
    <location>
        <begin position="262"/>
        <end position="300"/>
    </location>
</feature>
<dbReference type="PRINTS" id="PR00385">
    <property type="entry name" value="P450"/>
</dbReference>
<dbReference type="InterPro" id="IPR017972">
    <property type="entry name" value="Cyt_P450_CS"/>
</dbReference>
<evidence type="ECO:0000313" key="9">
    <source>
        <dbReference type="EMBL" id="MFC5720507.1"/>
    </source>
</evidence>
<dbReference type="Proteomes" id="UP001596083">
    <property type="component" value="Unassembled WGS sequence"/>
</dbReference>
<dbReference type="InterPro" id="IPR036396">
    <property type="entry name" value="Cyt_P450_sf"/>
</dbReference>
<proteinExistence type="inferred from homology"/>
<evidence type="ECO:0000256" key="1">
    <source>
        <dbReference type="ARBA" id="ARBA00010617"/>
    </source>
</evidence>
<feature type="compositionally biased region" description="Low complexity" evidence="8">
    <location>
        <begin position="264"/>
        <end position="282"/>
    </location>
</feature>
<dbReference type="InterPro" id="IPR002403">
    <property type="entry name" value="Cyt_P450_E_grp-IV"/>
</dbReference>
<reference evidence="10" key="1">
    <citation type="journal article" date="2019" name="Int. J. Syst. Evol. Microbiol.">
        <title>The Global Catalogue of Microorganisms (GCM) 10K type strain sequencing project: providing services to taxonomists for standard genome sequencing and annotation.</title>
        <authorList>
            <consortium name="The Broad Institute Genomics Platform"/>
            <consortium name="The Broad Institute Genome Sequencing Center for Infectious Disease"/>
            <person name="Wu L."/>
            <person name="Ma J."/>
        </authorList>
    </citation>
    <scope>NUCLEOTIDE SEQUENCE [LARGE SCALE GENOMIC DNA]</scope>
    <source>
        <strain evidence="10">CGMCC 4.7304</strain>
    </source>
</reference>
<sequence length="508" mass="54492">MPSAATSHQPPPTAPGALPLLGHSLRLVRDPLPFVGGLREQGELVRIRVGTRPALVVCHPSLVHEVLVTQAHRFEKGGIIFEHLKPVSGNGLFTVEEPDHLRHRRLMQPAFTKPAIAAYTQIMAEEAHRLSEAVGRAGTADIKAATRPAVARILLRSIFPTMPPERVLHFLRCLDTVFAGVFARIVLPVDFLHELPLPRNVRYQRALEQSWATATSIVAEARAAQRSGAHGAGLLPEFMRAGAGVGTDAGTGAAAGADTDRRAQAGTGAGSNADADTNTNTGTGTGTGTGKNPAPGTGFTDTQLRDQVMSLLLAGSENAATVVALACHHLAHDPRVERLLHAEVDSLPATPDAGLVASLPYTARVATEILRLYPPVWCIDRRAQENFTLAGHRFPAGTDVIVSPYLLHHDPELFPDPEHFLPERWEPGRTSERARAAFIPFGAGNRKCIGDAFGMAEATVLLAVLTRSWRLRPAPGARVRVLARAPLAARGVVMRVEKRTEVPADRGQ</sequence>
<organism evidence="9 10">
    <name type="scientific">Streptomyces gamaensis</name>
    <dbReference type="NCBI Taxonomy" id="1763542"/>
    <lineage>
        <taxon>Bacteria</taxon>
        <taxon>Bacillati</taxon>
        <taxon>Actinomycetota</taxon>
        <taxon>Actinomycetes</taxon>
        <taxon>Kitasatosporales</taxon>
        <taxon>Streptomycetaceae</taxon>
        <taxon>Streptomyces</taxon>
    </lineage>
</organism>
<evidence type="ECO:0000256" key="5">
    <source>
        <dbReference type="ARBA" id="ARBA00023004"/>
    </source>
</evidence>
<evidence type="ECO:0000256" key="3">
    <source>
        <dbReference type="ARBA" id="ARBA00022723"/>
    </source>
</evidence>
<accession>A0ABW0YWD9</accession>
<dbReference type="PROSITE" id="PS00086">
    <property type="entry name" value="CYTOCHROME_P450"/>
    <property type="match status" value="1"/>
</dbReference>
<dbReference type="RefSeq" id="WP_390315656.1">
    <property type="nucleotide sequence ID" value="NZ_JBHSPB010000005.1"/>
</dbReference>
<dbReference type="PRINTS" id="PR00465">
    <property type="entry name" value="EP450IV"/>
</dbReference>
<name>A0ABW0YWD9_9ACTN</name>
<dbReference type="SUPFAM" id="SSF48264">
    <property type="entry name" value="Cytochrome P450"/>
    <property type="match status" value="1"/>
</dbReference>
<protein>
    <submittedName>
        <fullName evidence="9">Cytochrome P450</fullName>
    </submittedName>
</protein>
<evidence type="ECO:0000313" key="10">
    <source>
        <dbReference type="Proteomes" id="UP001596083"/>
    </source>
</evidence>
<keyword evidence="3 7" id="KW-0479">Metal-binding</keyword>
<dbReference type="Pfam" id="PF00067">
    <property type="entry name" value="p450"/>
    <property type="match status" value="2"/>
</dbReference>
<evidence type="ECO:0000256" key="8">
    <source>
        <dbReference type="SAM" id="MobiDB-lite"/>
    </source>
</evidence>
<gene>
    <name evidence="9" type="ORF">ACFP1Z_10075</name>
</gene>
<evidence type="ECO:0000256" key="2">
    <source>
        <dbReference type="ARBA" id="ARBA00022617"/>
    </source>
</evidence>
<dbReference type="PANTHER" id="PTHR24291:SF50">
    <property type="entry name" value="BIFUNCTIONAL ALBAFLAVENONE MONOOXYGENASE_TERPENE SYNTHASE"/>
    <property type="match status" value="1"/>
</dbReference>
<keyword evidence="4 7" id="KW-0560">Oxidoreductase</keyword>
<keyword evidence="5 7" id="KW-0408">Iron</keyword>
<dbReference type="PANTHER" id="PTHR24291">
    <property type="entry name" value="CYTOCHROME P450 FAMILY 4"/>
    <property type="match status" value="1"/>
</dbReference>
<dbReference type="InterPro" id="IPR001128">
    <property type="entry name" value="Cyt_P450"/>
</dbReference>
<evidence type="ECO:0000256" key="6">
    <source>
        <dbReference type="ARBA" id="ARBA00023033"/>
    </source>
</evidence>
<comment type="caution">
    <text evidence="9">The sequence shown here is derived from an EMBL/GenBank/DDBJ whole genome shotgun (WGS) entry which is preliminary data.</text>
</comment>
<dbReference type="EMBL" id="JBHSPB010000005">
    <property type="protein sequence ID" value="MFC5720507.1"/>
    <property type="molecule type" value="Genomic_DNA"/>
</dbReference>
<keyword evidence="10" id="KW-1185">Reference proteome</keyword>
<dbReference type="InterPro" id="IPR050196">
    <property type="entry name" value="Cytochrome_P450_Monoox"/>
</dbReference>